<name>A0A918UDK9_9SPHN</name>
<dbReference type="Proteomes" id="UP000648075">
    <property type="component" value="Unassembled WGS sequence"/>
</dbReference>
<proteinExistence type="predicted"/>
<evidence type="ECO:0000256" key="1">
    <source>
        <dbReference type="SAM" id="Phobius"/>
    </source>
</evidence>
<keyword evidence="3" id="KW-1185">Reference proteome</keyword>
<evidence type="ECO:0000313" key="3">
    <source>
        <dbReference type="Proteomes" id="UP000648075"/>
    </source>
</evidence>
<gene>
    <name evidence="2" type="ORF">GCM10011614_03670</name>
</gene>
<sequence length="148" mass="16373">MKRSPAPRPVLLAGRYIALSGLFGFLNVLLNYNYFRAEAIARRSAAAGPLIGSMIVLLLSLIYWYFLVRRASNIVRWQILIFTVLGAFSTVVNIIAGAYPYIGILQVLMSLLAWVTSIAACVYLCAPEARDWLASRGNRAARDSAIFD</sequence>
<feature type="transmembrane region" description="Helical" evidence="1">
    <location>
        <begin position="79"/>
        <end position="102"/>
    </location>
</feature>
<feature type="transmembrane region" description="Helical" evidence="1">
    <location>
        <begin position="108"/>
        <end position="126"/>
    </location>
</feature>
<comment type="caution">
    <text evidence="2">The sequence shown here is derived from an EMBL/GenBank/DDBJ whole genome shotgun (WGS) entry which is preliminary data.</text>
</comment>
<keyword evidence="1" id="KW-0812">Transmembrane</keyword>
<organism evidence="2 3">
    <name type="scientific">Novosphingobium colocasiae</name>
    <dbReference type="NCBI Taxonomy" id="1256513"/>
    <lineage>
        <taxon>Bacteria</taxon>
        <taxon>Pseudomonadati</taxon>
        <taxon>Pseudomonadota</taxon>
        <taxon>Alphaproteobacteria</taxon>
        <taxon>Sphingomonadales</taxon>
        <taxon>Sphingomonadaceae</taxon>
        <taxon>Novosphingobium</taxon>
    </lineage>
</organism>
<dbReference type="AlphaFoldDB" id="A0A918UDK9"/>
<evidence type="ECO:0000313" key="2">
    <source>
        <dbReference type="EMBL" id="GGY92195.1"/>
    </source>
</evidence>
<reference evidence="2" key="1">
    <citation type="journal article" date="2014" name="Int. J. Syst. Evol. Microbiol.">
        <title>Complete genome sequence of Corynebacterium casei LMG S-19264T (=DSM 44701T), isolated from a smear-ripened cheese.</title>
        <authorList>
            <consortium name="US DOE Joint Genome Institute (JGI-PGF)"/>
            <person name="Walter F."/>
            <person name="Albersmeier A."/>
            <person name="Kalinowski J."/>
            <person name="Ruckert C."/>
        </authorList>
    </citation>
    <scope>NUCLEOTIDE SEQUENCE</scope>
    <source>
        <strain evidence="2">KCTC 32255</strain>
    </source>
</reference>
<feature type="transmembrane region" description="Helical" evidence="1">
    <location>
        <begin position="12"/>
        <end position="34"/>
    </location>
</feature>
<dbReference type="EMBL" id="BMZA01000001">
    <property type="protein sequence ID" value="GGY92195.1"/>
    <property type="molecule type" value="Genomic_DNA"/>
</dbReference>
<keyword evidence="1" id="KW-0472">Membrane</keyword>
<protein>
    <submittedName>
        <fullName evidence="2">Uncharacterized protein</fullName>
    </submittedName>
</protein>
<reference evidence="2" key="2">
    <citation type="submission" date="2020-09" db="EMBL/GenBank/DDBJ databases">
        <authorList>
            <person name="Sun Q."/>
            <person name="Kim S."/>
        </authorList>
    </citation>
    <scope>NUCLEOTIDE SEQUENCE</scope>
    <source>
        <strain evidence="2">KCTC 32255</strain>
    </source>
</reference>
<feature type="transmembrane region" description="Helical" evidence="1">
    <location>
        <begin position="46"/>
        <end position="67"/>
    </location>
</feature>
<accession>A0A918UDK9</accession>
<keyword evidence="1" id="KW-1133">Transmembrane helix</keyword>